<dbReference type="AlphaFoldDB" id="A0A4Y7SGE8"/>
<evidence type="ECO:0008006" key="4">
    <source>
        <dbReference type="Google" id="ProtNLM"/>
    </source>
</evidence>
<feature type="compositionally biased region" description="Basic and acidic residues" evidence="1">
    <location>
        <begin position="197"/>
        <end position="208"/>
    </location>
</feature>
<feature type="compositionally biased region" description="Gly residues" evidence="1">
    <location>
        <begin position="71"/>
        <end position="80"/>
    </location>
</feature>
<reference evidence="2 3" key="1">
    <citation type="journal article" date="2019" name="Nat. Ecol. Evol.">
        <title>Megaphylogeny resolves global patterns of mushroom evolution.</title>
        <authorList>
            <person name="Varga T."/>
            <person name="Krizsan K."/>
            <person name="Foldi C."/>
            <person name="Dima B."/>
            <person name="Sanchez-Garcia M."/>
            <person name="Sanchez-Ramirez S."/>
            <person name="Szollosi G.J."/>
            <person name="Szarkandi J.G."/>
            <person name="Papp V."/>
            <person name="Albert L."/>
            <person name="Andreopoulos W."/>
            <person name="Angelini C."/>
            <person name="Antonin V."/>
            <person name="Barry K.W."/>
            <person name="Bougher N.L."/>
            <person name="Buchanan P."/>
            <person name="Buyck B."/>
            <person name="Bense V."/>
            <person name="Catcheside P."/>
            <person name="Chovatia M."/>
            <person name="Cooper J."/>
            <person name="Damon W."/>
            <person name="Desjardin D."/>
            <person name="Finy P."/>
            <person name="Geml J."/>
            <person name="Haridas S."/>
            <person name="Hughes K."/>
            <person name="Justo A."/>
            <person name="Karasinski D."/>
            <person name="Kautmanova I."/>
            <person name="Kiss B."/>
            <person name="Kocsube S."/>
            <person name="Kotiranta H."/>
            <person name="LaButti K.M."/>
            <person name="Lechner B.E."/>
            <person name="Liimatainen K."/>
            <person name="Lipzen A."/>
            <person name="Lukacs Z."/>
            <person name="Mihaltcheva S."/>
            <person name="Morgado L.N."/>
            <person name="Niskanen T."/>
            <person name="Noordeloos M.E."/>
            <person name="Ohm R.A."/>
            <person name="Ortiz-Santana B."/>
            <person name="Ovrebo C."/>
            <person name="Racz N."/>
            <person name="Riley R."/>
            <person name="Savchenko A."/>
            <person name="Shiryaev A."/>
            <person name="Soop K."/>
            <person name="Spirin V."/>
            <person name="Szebenyi C."/>
            <person name="Tomsovsky M."/>
            <person name="Tulloss R.E."/>
            <person name="Uehling J."/>
            <person name="Grigoriev I.V."/>
            <person name="Vagvolgyi C."/>
            <person name="Papp T."/>
            <person name="Martin F.M."/>
            <person name="Miettinen O."/>
            <person name="Hibbett D.S."/>
            <person name="Nagy L.G."/>
        </authorList>
    </citation>
    <scope>NUCLEOTIDE SEQUENCE [LARGE SCALE GENOMIC DNA]</scope>
    <source>
        <strain evidence="2 3">FP101781</strain>
    </source>
</reference>
<dbReference type="PANTHER" id="PTHR38703:SF1">
    <property type="entry name" value="ALLERGEN"/>
    <property type="match status" value="1"/>
</dbReference>
<feature type="compositionally biased region" description="Low complexity" evidence="1">
    <location>
        <begin position="169"/>
        <end position="180"/>
    </location>
</feature>
<comment type="caution">
    <text evidence="2">The sequence shown here is derived from an EMBL/GenBank/DDBJ whole genome shotgun (WGS) entry which is preliminary data.</text>
</comment>
<evidence type="ECO:0000313" key="2">
    <source>
        <dbReference type="EMBL" id="TEB20977.1"/>
    </source>
</evidence>
<dbReference type="EMBL" id="QPFP01000127">
    <property type="protein sequence ID" value="TEB20977.1"/>
    <property type="molecule type" value="Genomic_DNA"/>
</dbReference>
<evidence type="ECO:0000256" key="1">
    <source>
        <dbReference type="SAM" id="MobiDB-lite"/>
    </source>
</evidence>
<dbReference type="PANTHER" id="PTHR38703">
    <property type="entry name" value="CHROMOSOME 8, WHOLE GENOME SHOTGUN SEQUENCE"/>
    <property type="match status" value="1"/>
</dbReference>
<name>A0A4Y7SGE8_COPMI</name>
<feature type="compositionally biased region" description="Polar residues" evidence="1">
    <location>
        <begin position="138"/>
        <end position="148"/>
    </location>
</feature>
<feature type="region of interest" description="Disordered" evidence="1">
    <location>
        <begin position="1"/>
        <end position="222"/>
    </location>
</feature>
<evidence type="ECO:0000313" key="3">
    <source>
        <dbReference type="Proteomes" id="UP000298030"/>
    </source>
</evidence>
<proteinExistence type="predicted"/>
<protein>
    <recommendedName>
        <fullName evidence="4">Allergen</fullName>
    </recommendedName>
</protein>
<feature type="compositionally biased region" description="Polar residues" evidence="1">
    <location>
        <begin position="212"/>
        <end position="222"/>
    </location>
</feature>
<feature type="compositionally biased region" description="Polar residues" evidence="1">
    <location>
        <begin position="101"/>
        <end position="117"/>
    </location>
</feature>
<dbReference type="Proteomes" id="UP000298030">
    <property type="component" value="Unassembled WGS sequence"/>
</dbReference>
<sequence>MGIGDTVKSMLGQDQQGTTETGTRASRRASRRLSETNADYDPNKAYDPDILNDPAHITNSNRASHRLPSGTGLGTTGRMGEGQAQQDLGREGYGTGDTVGGSLSSGARTSGLEQTTSGGAGTKTRTLGADDINVGPTVISSPGSSTGQPMGGSQVHDRSGVRTHGVPVGHSHSGQLSSSHSHGEHFGHTGHTGVLSRQHDSGHSKRDVMPSGDTTEVTSQLNPVTHEHVRHLETEDVQRIMDHERHIHHVQHHTQPILASERLPEIHRENIHNLTTIEEQHVNKVEDNSLFEGQVRQHRDSTDHSAKERTIVDKGTTVTENVHHHIHHVIQPVIEKNVVEQAYLHTKIPIREVTQEAPIVHQSQTHAPIPLDQFVDRGGVLQGGVPQDQIASKVLVGGECTREVEGIAGDLERDLHLGEQKPAEPTYITTKVTKRTTTMDEPQILPTSRN</sequence>
<organism evidence="2 3">
    <name type="scientific">Coprinellus micaceus</name>
    <name type="common">Glistening ink-cap mushroom</name>
    <name type="synonym">Coprinus micaceus</name>
    <dbReference type="NCBI Taxonomy" id="71717"/>
    <lineage>
        <taxon>Eukaryota</taxon>
        <taxon>Fungi</taxon>
        <taxon>Dikarya</taxon>
        <taxon>Basidiomycota</taxon>
        <taxon>Agaricomycotina</taxon>
        <taxon>Agaricomycetes</taxon>
        <taxon>Agaricomycetidae</taxon>
        <taxon>Agaricales</taxon>
        <taxon>Agaricineae</taxon>
        <taxon>Psathyrellaceae</taxon>
        <taxon>Coprinellus</taxon>
    </lineage>
</organism>
<feature type="compositionally biased region" description="Low complexity" evidence="1">
    <location>
        <begin position="12"/>
        <end position="24"/>
    </location>
</feature>
<keyword evidence="3" id="KW-1185">Reference proteome</keyword>
<dbReference type="OrthoDB" id="2118965at2759"/>
<accession>A0A4Y7SGE8</accession>
<gene>
    <name evidence="2" type="ORF">FA13DRAFT_1779592</name>
</gene>